<dbReference type="AlphaFoldDB" id="A0A2K4WFS1"/>
<evidence type="ECO:0000313" key="1">
    <source>
        <dbReference type="EMBL" id="SOS34732.1"/>
    </source>
</evidence>
<sequence length="51" mass="5500">MRIAEYLSPACNKMDAQAVLKIFTVFHASEDKLIGYADEVKGGLAARTKAG</sequence>
<reference evidence="1 2" key="1">
    <citation type="submission" date="2017-11" db="EMBL/GenBank/DDBJ databases">
        <authorList>
            <person name="Han C.G."/>
        </authorList>
    </citation>
    <scope>NUCLEOTIDE SEQUENCE [LARGE SCALE GENOMIC DNA]</scope>
    <source>
        <strain evidence="1">CFBP6411</strain>
    </source>
</reference>
<evidence type="ECO:0000313" key="2">
    <source>
        <dbReference type="Proteomes" id="UP000238093"/>
    </source>
</evidence>
<dbReference type="EMBL" id="LT963408">
    <property type="protein sequence ID" value="SOS34732.1"/>
    <property type="molecule type" value="Genomic_DNA"/>
</dbReference>
<accession>A0A2K4WFS1</accession>
<protein>
    <submittedName>
        <fullName evidence="1">Uncharacterized protein</fullName>
    </submittedName>
</protein>
<gene>
    <name evidence="1" type="ORF">CFBP6411_03375</name>
</gene>
<proteinExistence type="predicted"/>
<name>A0A2K4WFS1_9PSED</name>
<organism evidence="1 2">
    <name type="scientific">Pseudomonas syringae group genomosp. 3</name>
    <dbReference type="NCBI Taxonomy" id="251701"/>
    <lineage>
        <taxon>Bacteria</taxon>
        <taxon>Pseudomonadati</taxon>
        <taxon>Pseudomonadota</taxon>
        <taxon>Gammaproteobacteria</taxon>
        <taxon>Pseudomonadales</taxon>
        <taxon>Pseudomonadaceae</taxon>
        <taxon>Pseudomonas</taxon>
    </lineage>
</organism>
<dbReference type="Proteomes" id="UP000238093">
    <property type="component" value="Chromosome I"/>
</dbReference>